<proteinExistence type="predicted"/>
<gene>
    <name evidence="2" type="ORF">SIL87_09700</name>
</gene>
<keyword evidence="3" id="KW-1185">Reference proteome</keyword>
<evidence type="ECO:0000313" key="3">
    <source>
        <dbReference type="Proteomes" id="UP001279553"/>
    </source>
</evidence>
<feature type="chain" id="PRO_5043768306" description="DUF4412 domain-containing protein" evidence="1">
    <location>
        <begin position="23"/>
        <end position="199"/>
    </location>
</feature>
<evidence type="ECO:0000313" key="2">
    <source>
        <dbReference type="EMBL" id="MDX5931037.1"/>
    </source>
</evidence>
<comment type="caution">
    <text evidence="2">The sequence shown here is derived from an EMBL/GenBank/DDBJ whole genome shotgun (WGS) entry which is preliminary data.</text>
</comment>
<accession>A0AAW9DQW4</accession>
<feature type="signal peptide" evidence="1">
    <location>
        <begin position="1"/>
        <end position="22"/>
    </location>
</feature>
<dbReference type="EMBL" id="JAWXYB010000018">
    <property type="protein sequence ID" value="MDX5931037.1"/>
    <property type="molecule type" value="Genomic_DNA"/>
</dbReference>
<protein>
    <recommendedName>
        <fullName evidence="4">DUF4412 domain-containing protein</fullName>
    </recommendedName>
</protein>
<reference evidence="2 3" key="1">
    <citation type="submission" date="2023-11" db="EMBL/GenBank/DDBJ databases">
        <title>MicrobeMod: A computational toolkit for identifying prokaryotic methylation and restriction-modification with nanopore sequencing.</title>
        <authorList>
            <person name="Crits-Christoph A."/>
            <person name="Kang S.C."/>
            <person name="Lee H."/>
            <person name="Ostrov N."/>
        </authorList>
    </citation>
    <scope>NUCLEOTIDE SEQUENCE [LARGE SCALE GENOMIC DNA]</scope>
    <source>
        <strain evidence="2 3">DSMZ 700</strain>
    </source>
</reference>
<organism evidence="2 3">
    <name type="scientific">Acidiphilium acidophilum</name>
    <name type="common">Thiobacillus acidophilus</name>
    <dbReference type="NCBI Taxonomy" id="76588"/>
    <lineage>
        <taxon>Bacteria</taxon>
        <taxon>Pseudomonadati</taxon>
        <taxon>Pseudomonadota</taxon>
        <taxon>Alphaproteobacteria</taxon>
        <taxon>Acetobacterales</taxon>
        <taxon>Acidocellaceae</taxon>
        <taxon>Acidiphilium</taxon>
    </lineage>
</organism>
<sequence>MNFKIAAAALLLSGAAIVPAFAAPRLIPDRDAMGVYQVTQPGKPTQTWRVRYQASSRMLRAVSLSGQATGVTVLLDLAAGSADIVVPQMHAIVAVPGLSGVIHKALDQNGAHFTRLGDATIAGHQCTRYLILKRKGDGSACITRSGIVLAATGKDSKGSAQVTALQIAEAPQPPEDFQLPQGYSNINLPPQMLAQLLGG</sequence>
<evidence type="ECO:0008006" key="4">
    <source>
        <dbReference type="Google" id="ProtNLM"/>
    </source>
</evidence>
<dbReference type="AlphaFoldDB" id="A0AAW9DQW4"/>
<evidence type="ECO:0000256" key="1">
    <source>
        <dbReference type="SAM" id="SignalP"/>
    </source>
</evidence>
<dbReference type="RefSeq" id="WP_319613957.1">
    <property type="nucleotide sequence ID" value="NZ_JAWXYB010000018.1"/>
</dbReference>
<dbReference type="Proteomes" id="UP001279553">
    <property type="component" value="Unassembled WGS sequence"/>
</dbReference>
<keyword evidence="1" id="KW-0732">Signal</keyword>
<name>A0AAW9DQW4_ACIAO</name>